<feature type="transmembrane region" description="Helical" evidence="2">
    <location>
        <begin position="114"/>
        <end position="136"/>
    </location>
</feature>
<feature type="compositionally biased region" description="Basic and acidic residues" evidence="1">
    <location>
        <begin position="422"/>
        <end position="431"/>
    </location>
</feature>
<name>A0A6A6AXY3_9PEZI</name>
<feature type="region of interest" description="Disordered" evidence="1">
    <location>
        <begin position="316"/>
        <end position="351"/>
    </location>
</feature>
<keyword evidence="2" id="KW-0472">Membrane</keyword>
<evidence type="ECO:0000313" key="4">
    <source>
        <dbReference type="Proteomes" id="UP000799438"/>
    </source>
</evidence>
<feature type="region of interest" description="Disordered" evidence="1">
    <location>
        <begin position="1"/>
        <end position="35"/>
    </location>
</feature>
<sequence>MPSVTEISPRQSSPAIVNMDGPAPPTSQPSGYHLSPRHDPETFSQFLRDAEALDGTVSNASVCGKPPVRGLYPAHAKLFCAAMVAALATLVSAVVAGSALVINKDANDDTKLGYVIWLTLSIVSCMGFGGIAFIFWRQRKAQRWVQRRLAFLEIAKYRTELEKKNTSEAANHPHDSRPQVRTEADFVLQSPPTTHERAERTERAQSSSAATSSSRATGEGYELRYIRSHLSDASESEQPLRPIPLPPRTVSMKTWRHSTEPTLVGSPHIAPEPTVPQPEPVQVLTSSTPSLILNTSRTSSLLPPARIDSQFWESLKPLQPREHTEQPDASTPPRDPSAHHQIRPSSQTLPESHMPLLDAHVNTETAGQHDASELDFGFSADMELDPDDTVIIHTLHASSSIDPLPANTPTLLATTPGSVDSTPRRDSHIDDSTTTATITLTNTNATTTTPSKPSKPNLTTNDAAETPDDAARRNSLTLLLNSPHRPLAQLSHSLPTEHGSPSPFIVSLTPPTPTKPRHRRLPEISFRERLQQCRDASASGAGSGNTFNAAGGGLALPLSHQESAGAGAALSMAEMEDLFPSRVTSLCEEEQGEDVSVLWSGVAFGTAGTHPSPVAAVELSPFELQEYEHECGHGHEREHEREHEYGQEGSDEDSIDADADTDVRGKEDDGSINDSSSARPAHRWEGVVPYEGT</sequence>
<keyword evidence="2" id="KW-0812">Transmembrane</keyword>
<keyword evidence="2" id="KW-1133">Transmembrane helix</keyword>
<dbReference type="RefSeq" id="XP_033391345.1">
    <property type="nucleotide sequence ID" value="XM_033542717.1"/>
</dbReference>
<feature type="compositionally biased region" description="Low complexity" evidence="1">
    <location>
        <begin position="432"/>
        <end position="460"/>
    </location>
</feature>
<dbReference type="Proteomes" id="UP000799438">
    <property type="component" value="Unassembled WGS sequence"/>
</dbReference>
<dbReference type="GeneID" id="54300214"/>
<feature type="transmembrane region" description="Helical" evidence="2">
    <location>
        <begin position="78"/>
        <end position="102"/>
    </location>
</feature>
<feature type="region of interest" description="Disordered" evidence="1">
    <location>
        <begin position="260"/>
        <end position="282"/>
    </location>
</feature>
<evidence type="ECO:0000256" key="1">
    <source>
        <dbReference type="SAM" id="MobiDB-lite"/>
    </source>
</evidence>
<feature type="region of interest" description="Disordered" evidence="1">
    <location>
        <begin position="164"/>
        <end position="218"/>
    </location>
</feature>
<feature type="compositionally biased region" description="Polar residues" evidence="1">
    <location>
        <begin position="1"/>
        <end position="15"/>
    </location>
</feature>
<dbReference type="AlphaFoldDB" id="A0A6A6AXY3"/>
<keyword evidence="4" id="KW-1185">Reference proteome</keyword>
<reference evidence="3" key="1">
    <citation type="journal article" date="2020" name="Stud. Mycol.">
        <title>101 Dothideomycetes genomes: a test case for predicting lifestyles and emergence of pathogens.</title>
        <authorList>
            <person name="Haridas S."/>
            <person name="Albert R."/>
            <person name="Binder M."/>
            <person name="Bloem J."/>
            <person name="Labutti K."/>
            <person name="Salamov A."/>
            <person name="Andreopoulos B."/>
            <person name="Baker S."/>
            <person name="Barry K."/>
            <person name="Bills G."/>
            <person name="Bluhm B."/>
            <person name="Cannon C."/>
            <person name="Castanera R."/>
            <person name="Culley D."/>
            <person name="Daum C."/>
            <person name="Ezra D."/>
            <person name="Gonzalez J."/>
            <person name="Henrissat B."/>
            <person name="Kuo A."/>
            <person name="Liang C."/>
            <person name="Lipzen A."/>
            <person name="Lutzoni F."/>
            <person name="Magnuson J."/>
            <person name="Mondo S."/>
            <person name="Nolan M."/>
            <person name="Ohm R."/>
            <person name="Pangilinan J."/>
            <person name="Park H.-J."/>
            <person name="Ramirez L."/>
            <person name="Alfaro M."/>
            <person name="Sun H."/>
            <person name="Tritt A."/>
            <person name="Yoshinaga Y."/>
            <person name="Zwiers L.-H."/>
            <person name="Turgeon B."/>
            <person name="Goodwin S."/>
            <person name="Spatafora J."/>
            <person name="Crous P."/>
            <person name="Grigoriev I."/>
        </authorList>
    </citation>
    <scope>NUCLEOTIDE SEQUENCE</scope>
    <source>
        <strain evidence="3">CBS 121167</strain>
    </source>
</reference>
<gene>
    <name evidence="3" type="ORF">K452DRAFT_303419</name>
</gene>
<feature type="compositionally biased region" description="Acidic residues" evidence="1">
    <location>
        <begin position="649"/>
        <end position="660"/>
    </location>
</feature>
<feature type="compositionally biased region" description="Basic and acidic residues" evidence="1">
    <location>
        <begin position="194"/>
        <end position="203"/>
    </location>
</feature>
<protein>
    <submittedName>
        <fullName evidence="3">Uncharacterized protein</fullName>
    </submittedName>
</protein>
<feature type="compositionally biased region" description="Basic and acidic residues" evidence="1">
    <location>
        <begin position="164"/>
        <end position="184"/>
    </location>
</feature>
<proteinExistence type="predicted"/>
<dbReference type="EMBL" id="ML995564">
    <property type="protein sequence ID" value="KAF2135627.1"/>
    <property type="molecule type" value="Genomic_DNA"/>
</dbReference>
<organism evidence="3 4">
    <name type="scientific">Aplosporella prunicola CBS 121167</name>
    <dbReference type="NCBI Taxonomy" id="1176127"/>
    <lineage>
        <taxon>Eukaryota</taxon>
        <taxon>Fungi</taxon>
        <taxon>Dikarya</taxon>
        <taxon>Ascomycota</taxon>
        <taxon>Pezizomycotina</taxon>
        <taxon>Dothideomycetes</taxon>
        <taxon>Dothideomycetes incertae sedis</taxon>
        <taxon>Botryosphaeriales</taxon>
        <taxon>Aplosporellaceae</taxon>
        <taxon>Aplosporella</taxon>
    </lineage>
</organism>
<feature type="region of interest" description="Disordered" evidence="1">
    <location>
        <begin position="629"/>
        <end position="693"/>
    </location>
</feature>
<feature type="compositionally biased region" description="Basic and acidic residues" evidence="1">
    <location>
        <begin position="629"/>
        <end position="646"/>
    </location>
</feature>
<accession>A0A6A6AXY3</accession>
<evidence type="ECO:0000313" key="3">
    <source>
        <dbReference type="EMBL" id="KAF2135627.1"/>
    </source>
</evidence>
<feature type="compositionally biased region" description="Low complexity" evidence="1">
    <location>
        <begin position="204"/>
        <end position="217"/>
    </location>
</feature>
<evidence type="ECO:0000256" key="2">
    <source>
        <dbReference type="SAM" id="Phobius"/>
    </source>
</evidence>
<feature type="region of interest" description="Disordered" evidence="1">
    <location>
        <begin position="405"/>
        <end position="468"/>
    </location>
</feature>
<feature type="compositionally biased region" description="Low complexity" evidence="1">
    <location>
        <begin position="405"/>
        <end position="416"/>
    </location>
</feature>